<organism evidence="7 8">
    <name type="scientific">Campylobacter avium LMG 24591</name>
    <dbReference type="NCBI Taxonomy" id="522484"/>
    <lineage>
        <taxon>Bacteria</taxon>
        <taxon>Pseudomonadati</taxon>
        <taxon>Campylobacterota</taxon>
        <taxon>Epsilonproteobacteria</taxon>
        <taxon>Campylobacterales</taxon>
        <taxon>Campylobacteraceae</taxon>
        <taxon>Campylobacter</taxon>
    </lineage>
</organism>
<dbReference type="GO" id="GO:0016020">
    <property type="term" value="C:membrane"/>
    <property type="evidence" value="ECO:0007669"/>
    <property type="project" value="UniProtKB-SubCell"/>
</dbReference>
<dbReference type="InterPro" id="IPR025423">
    <property type="entry name" value="TMEM205-like"/>
</dbReference>
<dbReference type="Proteomes" id="UP000201169">
    <property type="component" value="Chromosome"/>
</dbReference>
<keyword evidence="4 5" id="KW-0472">Membrane</keyword>
<gene>
    <name evidence="7" type="ORF">CAV_0844</name>
</gene>
<keyword evidence="3 5" id="KW-1133">Transmembrane helix</keyword>
<comment type="subcellular location">
    <subcellularLocation>
        <location evidence="1">Membrane</location>
    </subcellularLocation>
</comment>
<feature type="domain" description="TMEM205-like" evidence="6">
    <location>
        <begin position="7"/>
        <end position="109"/>
    </location>
</feature>
<accession>A0A222MXR3</accession>
<proteinExistence type="predicted"/>
<reference evidence="7 8" key="1">
    <citation type="submission" date="2017-07" db="EMBL/GenBank/DDBJ databases">
        <title>Analysis of two Campylobacter avium genomes and identification of a novel hippuricase gene.</title>
        <authorList>
            <person name="Miller W.G."/>
            <person name="Chapman M.H."/>
            <person name="Yee E."/>
            <person name="Revez J."/>
            <person name="Bono J.L."/>
            <person name="Rossi M."/>
        </authorList>
    </citation>
    <scope>NUCLEOTIDE SEQUENCE [LARGE SCALE GENOMIC DNA]</scope>
    <source>
        <strain evidence="7 8">LMG 24591</strain>
    </source>
</reference>
<dbReference type="EMBL" id="CP022347">
    <property type="protein sequence ID" value="ASQ30508.1"/>
    <property type="molecule type" value="Genomic_DNA"/>
</dbReference>
<evidence type="ECO:0000259" key="6">
    <source>
        <dbReference type="Pfam" id="PF13664"/>
    </source>
</evidence>
<dbReference type="RefSeq" id="WP_094325265.1">
    <property type="nucleotide sequence ID" value="NZ_CP022347.1"/>
</dbReference>
<dbReference type="OrthoDB" id="5362812at2"/>
<keyword evidence="8" id="KW-1185">Reference proteome</keyword>
<feature type="transmembrane region" description="Helical" evidence="5">
    <location>
        <begin position="48"/>
        <end position="70"/>
    </location>
</feature>
<evidence type="ECO:0000256" key="2">
    <source>
        <dbReference type="ARBA" id="ARBA00022692"/>
    </source>
</evidence>
<dbReference type="Pfam" id="PF13664">
    <property type="entry name" value="DUF4149"/>
    <property type="match status" value="1"/>
</dbReference>
<evidence type="ECO:0000313" key="7">
    <source>
        <dbReference type="EMBL" id="ASQ30508.1"/>
    </source>
</evidence>
<feature type="transmembrane region" description="Helical" evidence="5">
    <location>
        <begin position="82"/>
        <end position="103"/>
    </location>
</feature>
<evidence type="ECO:0000256" key="5">
    <source>
        <dbReference type="SAM" id="Phobius"/>
    </source>
</evidence>
<feature type="transmembrane region" description="Helical" evidence="5">
    <location>
        <begin position="136"/>
        <end position="153"/>
    </location>
</feature>
<sequence length="164" mass="18778">MRAVNLLLLASVIGIELFIGIVVTSYIFYPPSGLDGEILLDRFESGLIMTQIFLKFAYFLLFVSFVNAVYESFSKDKKLKILKIILSVIILALSLLFLFYYTLPMLDFQVQVMSKELDISYFASEDFASFHKQSELLAKILVIFQAILFFLSFKTADKAYNDKS</sequence>
<evidence type="ECO:0000256" key="1">
    <source>
        <dbReference type="ARBA" id="ARBA00004370"/>
    </source>
</evidence>
<evidence type="ECO:0000313" key="8">
    <source>
        <dbReference type="Proteomes" id="UP000201169"/>
    </source>
</evidence>
<evidence type="ECO:0000256" key="4">
    <source>
        <dbReference type="ARBA" id="ARBA00023136"/>
    </source>
</evidence>
<feature type="transmembrane region" description="Helical" evidence="5">
    <location>
        <begin position="7"/>
        <end position="28"/>
    </location>
</feature>
<dbReference type="AlphaFoldDB" id="A0A222MXR3"/>
<evidence type="ECO:0000256" key="3">
    <source>
        <dbReference type="ARBA" id="ARBA00022989"/>
    </source>
</evidence>
<keyword evidence="2 5" id="KW-0812">Transmembrane</keyword>
<name>A0A222MXR3_9BACT</name>
<protein>
    <submittedName>
        <fullName evidence="7">Hypothetical membrane protein (DUF4149 domain)</fullName>
    </submittedName>
</protein>
<dbReference type="KEGG" id="cavi:CAV_0844"/>